<evidence type="ECO:0000256" key="3">
    <source>
        <dbReference type="ARBA" id="ARBA00023082"/>
    </source>
</evidence>
<dbReference type="GO" id="GO:0016987">
    <property type="term" value="F:sigma factor activity"/>
    <property type="evidence" value="ECO:0007669"/>
    <property type="project" value="UniProtKB-KW"/>
</dbReference>
<evidence type="ECO:0000259" key="6">
    <source>
        <dbReference type="Pfam" id="PF08281"/>
    </source>
</evidence>
<dbReference type="InterPro" id="IPR039425">
    <property type="entry name" value="RNA_pol_sigma-70-like"/>
</dbReference>
<keyword evidence="2" id="KW-0805">Transcription regulation</keyword>
<evidence type="ECO:0000256" key="1">
    <source>
        <dbReference type="ARBA" id="ARBA00010641"/>
    </source>
</evidence>
<dbReference type="SUPFAM" id="SSF88946">
    <property type="entry name" value="Sigma2 domain of RNA polymerase sigma factors"/>
    <property type="match status" value="1"/>
</dbReference>
<dbReference type="InterPro" id="IPR014284">
    <property type="entry name" value="RNA_pol_sigma-70_dom"/>
</dbReference>
<name>A0A8J7QBS1_9BACT</name>
<dbReference type="AlphaFoldDB" id="A0A8J7QBS1"/>
<dbReference type="Pfam" id="PF08281">
    <property type="entry name" value="Sigma70_r4_2"/>
    <property type="match status" value="1"/>
</dbReference>
<feature type="domain" description="RNA polymerase sigma factor 70 region 4 type 2" evidence="6">
    <location>
        <begin position="129"/>
        <end position="179"/>
    </location>
</feature>
<organism evidence="7 8">
    <name type="scientific">Acanthopleuribacter pedis</name>
    <dbReference type="NCBI Taxonomy" id="442870"/>
    <lineage>
        <taxon>Bacteria</taxon>
        <taxon>Pseudomonadati</taxon>
        <taxon>Acidobacteriota</taxon>
        <taxon>Holophagae</taxon>
        <taxon>Acanthopleuribacterales</taxon>
        <taxon>Acanthopleuribacteraceae</taxon>
        <taxon>Acanthopleuribacter</taxon>
    </lineage>
</organism>
<dbReference type="EMBL" id="JAFREP010000019">
    <property type="protein sequence ID" value="MBO1320794.1"/>
    <property type="molecule type" value="Genomic_DNA"/>
</dbReference>
<dbReference type="Gene3D" id="1.10.10.10">
    <property type="entry name" value="Winged helix-like DNA-binding domain superfamily/Winged helix DNA-binding domain"/>
    <property type="match status" value="1"/>
</dbReference>
<dbReference type="InterPro" id="IPR013249">
    <property type="entry name" value="RNA_pol_sigma70_r4_t2"/>
</dbReference>
<dbReference type="CDD" id="cd06171">
    <property type="entry name" value="Sigma70_r4"/>
    <property type="match status" value="1"/>
</dbReference>
<dbReference type="InterPro" id="IPR013324">
    <property type="entry name" value="RNA_pol_sigma_r3/r4-like"/>
</dbReference>
<accession>A0A8J7QBS1</accession>
<feature type="domain" description="RNA polymerase sigma-70 region 2" evidence="5">
    <location>
        <begin position="25"/>
        <end position="91"/>
    </location>
</feature>
<protein>
    <submittedName>
        <fullName evidence="7">Sigma-70 family RNA polymerase sigma factor</fullName>
    </submittedName>
</protein>
<dbReference type="RefSeq" id="WP_207860746.1">
    <property type="nucleotide sequence ID" value="NZ_JAFREP010000019.1"/>
</dbReference>
<evidence type="ECO:0000256" key="4">
    <source>
        <dbReference type="ARBA" id="ARBA00023163"/>
    </source>
</evidence>
<dbReference type="Proteomes" id="UP000664417">
    <property type="component" value="Unassembled WGS sequence"/>
</dbReference>
<dbReference type="InterPro" id="IPR013325">
    <property type="entry name" value="RNA_pol_sigma_r2"/>
</dbReference>
<dbReference type="InterPro" id="IPR036388">
    <property type="entry name" value="WH-like_DNA-bd_sf"/>
</dbReference>
<dbReference type="NCBIfam" id="TIGR02937">
    <property type="entry name" value="sigma70-ECF"/>
    <property type="match status" value="1"/>
</dbReference>
<evidence type="ECO:0000313" key="8">
    <source>
        <dbReference type="Proteomes" id="UP000664417"/>
    </source>
</evidence>
<gene>
    <name evidence="7" type="ORF">J3U88_20110</name>
</gene>
<evidence type="ECO:0000259" key="5">
    <source>
        <dbReference type="Pfam" id="PF04542"/>
    </source>
</evidence>
<dbReference type="PANTHER" id="PTHR43133">
    <property type="entry name" value="RNA POLYMERASE ECF-TYPE SIGMA FACTO"/>
    <property type="match status" value="1"/>
</dbReference>
<dbReference type="PANTHER" id="PTHR43133:SF51">
    <property type="entry name" value="RNA POLYMERASE SIGMA FACTOR"/>
    <property type="match status" value="1"/>
</dbReference>
<keyword evidence="3" id="KW-0731">Sigma factor</keyword>
<keyword evidence="8" id="KW-1185">Reference proteome</keyword>
<reference evidence="7" key="1">
    <citation type="submission" date="2021-03" db="EMBL/GenBank/DDBJ databases">
        <authorList>
            <person name="Wang G."/>
        </authorList>
    </citation>
    <scope>NUCLEOTIDE SEQUENCE</scope>
    <source>
        <strain evidence="7">KCTC 12899</strain>
    </source>
</reference>
<evidence type="ECO:0000313" key="7">
    <source>
        <dbReference type="EMBL" id="MBO1320794.1"/>
    </source>
</evidence>
<comment type="similarity">
    <text evidence="1">Belongs to the sigma-70 factor family. ECF subfamily.</text>
</comment>
<dbReference type="SUPFAM" id="SSF88659">
    <property type="entry name" value="Sigma3 and sigma4 domains of RNA polymerase sigma factors"/>
    <property type="match status" value="1"/>
</dbReference>
<proteinExistence type="inferred from homology"/>
<keyword evidence="4" id="KW-0804">Transcription</keyword>
<comment type="caution">
    <text evidence="7">The sequence shown here is derived from an EMBL/GenBank/DDBJ whole genome shotgun (WGS) entry which is preliminary data.</text>
</comment>
<dbReference type="GO" id="GO:0006352">
    <property type="term" value="P:DNA-templated transcription initiation"/>
    <property type="evidence" value="ECO:0007669"/>
    <property type="project" value="InterPro"/>
</dbReference>
<dbReference type="GO" id="GO:0003677">
    <property type="term" value="F:DNA binding"/>
    <property type="evidence" value="ECO:0007669"/>
    <property type="project" value="InterPro"/>
</dbReference>
<dbReference type="Pfam" id="PF04542">
    <property type="entry name" value="Sigma70_r2"/>
    <property type="match status" value="1"/>
</dbReference>
<dbReference type="InterPro" id="IPR007627">
    <property type="entry name" value="RNA_pol_sigma70_r2"/>
</dbReference>
<evidence type="ECO:0000256" key="2">
    <source>
        <dbReference type="ARBA" id="ARBA00023015"/>
    </source>
</evidence>
<sequence>MEHLVDDIELVRRAQKGEGAAFDVLVKRYESKITGLVYRYVRDTDTALDLVQDIFFKIFRNLVNFKGESKFSSWIYRIAINDCIDHKRRLKVRKEQSLNQIQEYGYDVADERDEANIEDSHLAQLEQAWVRRAVADLPPNQQSIVVMKVYQDLTFDQISEILDEPVSTVKSRLYKALSNLGSVMRRKQVIEGGRT</sequence>
<dbReference type="Gene3D" id="1.10.1740.10">
    <property type="match status" value="1"/>
</dbReference>